<evidence type="ECO:0000313" key="2">
    <source>
        <dbReference type="EMBL" id="SDW53189.1"/>
    </source>
</evidence>
<dbReference type="OrthoDB" id="1148572at2"/>
<evidence type="ECO:0000313" key="3">
    <source>
        <dbReference type="Proteomes" id="UP000182771"/>
    </source>
</evidence>
<feature type="transmembrane region" description="Helical" evidence="1">
    <location>
        <begin position="6"/>
        <end position="24"/>
    </location>
</feature>
<reference evidence="2 3" key="1">
    <citation type="submission" date="2016-10" db="EMBL/GenBank/DDBJ databases">
        <authorList>
            <person name="Varghese N."/>
            <person name="Submissions S."/>
        </authorList>
    </citation>
    <scope>NUCLEOTIDE SEQUENCE [LARGE SCALE GENOMIC DNA]</scope>
    <source>
        <strain evidence="2 3">DSM 11449</strain>
    </source>
</reference>
<keyword evidence="1" id="KW-1133">Transmembrane helix</keyword>
<evidence type="ECO:0000256" key="1">
    <source>
        <dbReference type="SAM" id="Phobius"/>
    </source>
</evidence>
<accession>A0A1H2UC82</accession>
<dbReference type="EMBL" id="FNND01000002">
    <property type="protein sequence ID" value="SDW53189.1"/>
    <property type="molecule type" value="Genomic_DNA"/>
</dbReference>
<sequence>MDISNRKIIIAICILIPFTFLSCIRMRHKGLCKGFINEKSFVLGASTIKDIQKRFNAYKDLEIFPNNDSLYITKIEEKEGFIKILSQKRFLFKDSLLQKVELVVSTSCCWNNDFKEDDFAQHKDEIFSAYDKYIYTIKSENSASESFHFQSIDTTLFHKTTLFKWEESDLQRSQ</sequence>
<proteinExistence type="predicted"/>
<dbReference type="Proteomes" id="UP000182771">
    <property type="component" value="Unassembled WGS sequence"/>
</dbReference>
<comment type="caution">
    <text evidence="2">The sequence shown here is derived from an EMBL/GenBank/DDBJ whole genome shotgun (WGS) entry which is preliminary data.</text>
</comment>
<protein>
    <recommendedName>
        <fullName evidence="4">Lipoprotein</fullName>
    </recommendedName>
</protein>
<dbReference type="AlphaFoldDB" id="A0A1H2UC82"/>
<keyword evidence="1" id="KW-0812">Transmembrane</keyword>
<keyword evidence="1" id="KW-0472">Membrane</keyword>
<gene>
    <name evidence="2" type="ORF">SAMN05444420_102468</name>
</gene>
<keyword evidence="3" id="KW-1185">Reference proteome</keyword>
<name>A0A1H2UC82_9FLAO</name>
<dbReference type="PROSITE" id="PS51257">
    <property type="entry name" value="PROKAR_LIPOPROTEIN"/>
    <property type="match status" value="1"/>
</dbReference>
<organism evidence="2 3">
    <name type="scientific">Capnocytophaga granulosa</name>
    <dbReference type="NCBI Taxonomy" id="45242"/>
    <lineage>
        <taxon>Bacteria</taxon>
        <taxon>Pseudomonadati</taxon>
        <taxon>Bacteroidota</taxon>
        <taxon>Flavobacteriia</taxon>
        <taxon>Flavobacteriales</taxon>
        <taxon>Flavobacteriaceae</taxon>
        <taxon>Capnocytophaga</taxon>
    </lineage>
</organism>
<evidence type="ECO:0008006" key="4">
    <source>
        <dbReference type="Google" id="ProtNLM"/>
    </source>
</evidence>